<dbReference type="AlphaFoldDB" id="A0A9Q1D778"/>
<keyword evidence="1" id="KW-1133">Transmembrane helix</keyword>
<gene>
    <name evidence="2" type="ORF">COCON_G00167490</name>
</gene>
<keyword evidence="1" id="KW-0472">Membrane</keyword>
<proteinExistence type="predicted"/>
<dbReference type="Proteomes" id="UP001152803">
    <property type="component" value="Unassembled WGS sequence"/>
</dbReference>
<dbReference type="EMBL" id="JAFJMO010000012">
    <property type="protein sequence ID" value="KAJ8261026.1"/>
    <property type="molecule type" value="Genomic_DNA"/>
</dbReference>
<feature type="transmembrane region" description="Helical" evidence="1">
    <location>
        <begin position="106"/>
        <end position="132"/>
    </location>
</feature>
<name>A0A9Q1D778_CONCO</name>
<keyword evidence="3" id="KW-1185">Reference proteome</keyword>
<keyword evidence="1" id="KW-0812">Transmembrane</keyword>
<evidence type="ECO:0000313" key="2">
    <source>
        <dbReference type="EMBL" id="KAJ8261026.1"/>
    </source>
</evidence>
<accession>A0A9Q1D778</accession>
<sequence length="159" mass="18596">MSQSRVFLCVLCVYSFRVCVCIHSVCVYSFRVCVCVCVYRAERRRTVLLLALGKTEMAPSQRKVTISLITHDATLLLSQTFRCGLHFFLPVASKIHSILYERTMHYVIIIFLSCYNYGVDMLLLSCYLFIYFRGCLNPYYVYLIYNHVYGFIPAEVIFR</sequence>
<comment type="caution">
    <text evidence="2">The sequence shown here is derived from an EMBL/GenBank/DDBJ whole genome shotgun (WGS) entry which is preliminary data.</text>
</comment>
<evidence type="ECO:0000256" key="1">
    <source>
        <dbReference type="SAM" id="Phobius"/>
    </source>
</evidence>
<feature type="transmembrane region" description="Helical" evidence="1">
    <location>
        <begin position="139"/>
        <end position="158"/>
    </location>
</feature>
<protein>
    <submittedName>
        <fullName evidence="2">Uncharacterized protein</fullName>
    </submittedName>
</protein>
<organism evidence="2 3">
    <name type="scientific">Conger conger</name>
    <name type="common">Conger eel</name>
    <name type="synonym">Muraena conger</name>
    <dbReference type="NCBI Taxonomy" id="82655"/>
    <lineage>
        <taxon>Eukaryota</taxon>
        <taxon>Metazoa</taxon>
        <taxon>Chordata</taxon>
        <taxon>Craniata</taxon>
        <taxon>Vertebrata</taxon>
        <taxon>Euteleostomi</taxon>
        <taxon>Actinopterygii</taxon>
        <taxon>Neopterygii</taxon>
        <taxon>Teleostei</taxon>
        <taxon>Anguilliformes</taxon>
        <taxon>Congridae</taxon>
        <taxon>Conger</taxon>
    </lineage>
</organism>
<reference evidence="2" key="1">
    <citation type="journal article" date="2023" name="Science">
        <title>Genome structures resolve the early diversification of teleost fishes.</title>
        <authorList>
            <person name="Parey E."/>
            <person name="Louis A."/>
            <person name="Montfort J."/>
            <person name="Bouchez O."/>
            <person name="Roques C."/>
            <person name="Iampietro C."/>
            <person name="Lluch J."/>
            <person name="Castinel A."/>
            <person name="Donnadieu C."/>
            <person name="Desvignes T."/>
            <person name="Floi Bucao C."/>
            <person name="Jouanno E."/>
            <person name="Wen M."/>
            <person name="Mejri S."/>
            <person name="Dirks R."/>
            <person name="Jansen H."/>
            <person name="Henkel C."/>
            <person name="Chen W.J."/>
            <person name="Zahm M."/>
            <person name="Cabau C."/>
            <person name="Klopp C."/>
            <person name="Thompson A.W."/>
            <person name="Robinson-Rechavi M."/>
            <person name="Braasch I."/>
            <person name="Lecointre G."/>
            <person name="Bobe J."/>
            <person name="Postlethwait J.H."/>
            <person name="Berthelot C."/>
            <person name="Roest Crollius H."/>
            <person name="Guiguen Y."/>
        </authorList>
    </citation>
    <scope>NUCLEOTIDE SEQUENCE</scope>
    <source>
        <strain evidence="2">Concon-B</strain>
    </source>
</reference>
<evidence type="ECO:0000313" key="3">
    <source>
        <dbReference type="Proteomes" id="UP001152803"/>
    </source>
</evidence>